<feature type="domain" description="EGF-like" evidence="13">
    <location>
        <begin position="663"/>
        <end position="704"/>
    </location>
</feature>
<dbReference type="InterPro" id="IPR001881">
    <property type="entry name" value="EGF-like_Ca-bd_dom"/>
</dbReference>
<dbReference type="InterPro" id="IPR000742">
    <property type="entry name" value="EGF"/>
</dbReference>
<evidence type="ECO:0000256" key="12">
    <source>
        <dbReference type="SAM" id="MobiDB-lite"/>
    </source>
</evidence>
<dbReference type="Pfam" id="PF18193">
    <property type="entry name" value="Fibrillin_U_N"/>
    <property type="match status" value="1"/>
</dbReference>
<keyword evidence="4" id="KW-0272">Extracellular matrix</keyword>
<dbReference type="FunFam" id="2.10.25.10:FF:000097">
    <property type="entry name" value="Fibrillin 2"/>
    <property type="match status" value="1"/>
</dbReference>
<keyword evidence="6" id="KW-0732">Signal</keyword>
<dbReference type="InterPro" id="IPR018097">
    <property type="entry name" value="EGF_Ca-bd_CS"/>
</dbReference>
<comment type="similarity">
    <text evidence="2">Belongs to the fibrillin family.</text>
</comment>
<feature type="domain" description="TB" evidence="14">
    <location>
        <begin position="1243"/>
        <end position="1296"/>
    </location>
</feature>
<comment type="caution">
    <text evidence="15">The sequence shown here is derived from an EMBL/GenBank/DDBJ whole genome shotgun (WGS) entry which is preliminary data.</text>
</comment>
<evidence type="ECO:0000256" key="5">
    <source>
        <dbReference type="ARBA" id="ARBA00022536"/>
    </source>
</evidence>
<feature type="domain" description="EGF-like" evidence="13">
    <location>
        <begin position="1633"/>
        <end position="1669"/>
    </location>
</feature>
<dbReference type="Pfam" id="PF21364">
    <property type="entry name" value="EGF_FBN_1st"/>
    <property type="match status" value="1"/>
</dbReference>
<dbReference type="InterPro" id="IPR026823">
    <property type="entry name" value="cEGF"/>
</dbReference>
<dbReference type="PANTHER" id="PTHR47333:SF5">
    <property type="entry name" value="FIBRILLIN-3"/>
    <property type="match status" value="1"/>
</dbReference>
<feature type="domain" description="TB" evidence="14">
    <location>
        <begin position="423"/>
        <end position="474"/>
    </location>
</feature>
<dbReference type="GO" id="GO:0005576">
    <property type="term" value="C:extracellular region"/>
    <property type="evidence" value="ECO:0007669"/>
    <property type="project" value="GOC"/>
</dbReference>
<feature type="domain" description="EGF-like" evidence="13">
    <location>
        <begin position="1755"/>
        <end position="1796"/>
    </location>
</feature>
<feature type="domain" description="EGF-like" evidence="13">
    <location>
        <begin position="705"/>
        <end position="746"/>
    </location>
</feature>
<evidence type="ECO:0000256" key="8">
    <source>
        <dbReference type="ARBA" id="ARBA00022837"/>
    </source>
</evidence>
<evidence type="ECO:0000259" key="13">
    <source>
        <dbReference type="PROSITE" id="PS50026"/>
    </source>
</evidence>
<evidence type="ECO:0000256" key="9">
    <source>
        <dbReference type="ARBA" id="ARBA00023157"/>
    </source>
</evidence>
<dbReference type="FunFam" id="2.10.25.10:FF:000071">
    <property type="entry name" value="Fibrillin 2"/>
    <property type="match status" value="1"/>
</dbReference>
<dbReference type="InterPro" id="IPR009030">
    <property type="entry name" value="Growth_fac_rcpt_cys_sf"/>
</dbReference>
<comment type="subcellular location">
    <subcellularLocation>
        <location evidence="1">Secreted</location>
        <location evidence="1">Extracellular space</location>
        <location evidence="1">Extracellular matrix</location>
    </subcellularLocation>
</comment>
<accession>A0AAW0H9G7</accession>
<dbReference type="CDD" id="cd00054">
    <property type="entry name" value="EGF_CA"/>
    <property type="match status" value="16"/>
</dbReference>
<dbReference type="GO" id="GO:0001527">
    <property type="term" value="C:microfibril"/>
    <property type="evidence" value="ECO:0007669"/>
    <property type="project" value="UniProtKB-ARBA"/>
</dbReference>
<evidence type="ECO:0000256" key="3">
    <source>
        <dbReference type="ARBA" id="ARBA00022525"/>
    </source>
</evidence>
<feature type="domain" description="EGF-like" evidence="13">
    <location>
        <begin position="579"/>
        <end position="620"/>
    </location>
</feature>
<dbReference type="FunFam" id="2.10.25.10:FF:000005">
    <property type="entry name" value="Fibrillin 2"/>
    <property type="match status" value="1"/>
</dbReference>
<keyword evidence="16" id="KW-1185">Reference proteome</keyword>
<feature type="domain" description="EGF-like" evidence="13">
    <location>
        <begin position="1439"/>
        <end position="1480"/>
    </location>
</feature>
<sequence length="1990" mass="214349">MTLEGPCWARREPGGFLTAWGPPAQILLAWVVLSCMENGQGYWDGTLESASPDHVRRRGRPAIILQGPNVCGSRFHAYCCPGWRTLPGRNQCIVPVCRHTCGNGFCSQPNLCTCMDGTVAPSCEVSRASLGCSMSCMNGGSCRGESCLCQKGYTGTVCGQPICVHGCRNGGHCIGPNLCACVYGFMGPQCERDFQMGPCYPQLSPEGCQRQLTGLMCTKALCCATVGHAWGIPCQLCPAQPHPCRRGFTPNVHTGACQDVDECQVIAGLCQGGSCLNTVGSFMCHCPSGHQFNIRGAKCEERHVGTCFSVLIRGEFLRLCAQGLPLLPAYADLFPGLSEVGSNNLGSSLGPAQHNHRGSNGHGYQGSTLSSGNSNSAMDECITHGDLCHLGCFINREGSFQCVCNAGFKLSPEGRNCMDVRLGLCFLNWDEDDCGIPLPGKYRMDVCCCSVGTTWGAECKVCPEHSSPEFFKLCPQGLGFASQDFLSGRPFYKDVNECKVFPGLCTHGTCRNSVGSFHCSCDKGFALDARERNCTDIDECRISPDLCGHGSCVNTPGSFECDCFPGFTGGSLLMKNCVDVDECARDPLLCQRGTCINTEGSYECRCSPGHELKAQGTACEDIDECTTSDSLCPHGQCINVIGAFHCSCHTGFQSTPDGQGCMDVDECEENLSICGEGQCTNVPGSYHCICYVGFSVSPVMKICVDVDECDMNPHLCLHGNCENTKGSFTCHCHLGYVIRKGAPGCSDVDECEFKRHSCDRHASCLNIPGSFICRCHPGWTGNGFKCHDLDECAIQQHRCAPEADCLNTLGSYHCTCQPGFVGDGLFCEDKDECMENVGLCDNGQCLNVPGGYLCECDGGFHPTKNQRACWDVDECALGNLCMFGNCENLPGMFHCFCEDGYELDKTGSSCTDVDECANPVNCINGLCVNTPGSYLCNCPQDFQLTPSGTGCVDTQAVICFLDVQDQDDGGISCSAEIGVGVSRASCCCSLGQAWGNPCKLCPTGNTSEYRTLCPGGKGFRPNPITLILEDINECQELPRLCQGGNCTNAYGTFRCECPLGYSLSEDTRTCEDIGECSTHPDTCSRGTGYSLGNYTCICPAEFLQVSSGNNCVDISECGVIPSISAHGVRIRSFHCACPIDFNYSRNFLACEDIDECLSLPGTCLPGTCQNLEGSFQCICPPGFQVQSGHCIGECPTFYQSAVDTIVLVSVARNISKCLFQSLQFNLASINHEGNIGPTDIRQSFCFTRFEAGKCSMPKAFNTTKTQCCCSQNPAEGWGEPCELCPQKDSVTFQELCSFGHGAVPGPDGSRKDVNECSENPGTCTDGRCVNTDGSFHCKCPFGYSLDFTSITCVDIDECSLNPLLCAFRCHNTEGSYLCTCPAGYTLRKDGAMCQDVDECADGSQDCHTRGMLCKNLIGTYVCICPPGMQLQPSGEDCTDEDECQAQSSLCAHGRCINTVGSFQCHCDEGFHPSLTLTECHDIRRGLCFSEVLQAMCQSWSSSGEAVPRVECCCGGGRGWGPHCELCPLPGTSAYRKLCPHGKGYSTEGQDVDECHMFADLCHHGECINSIGSFHCDCQDGYTPDATATACMDVDECSHDPKPCAFLCKNTEGSFLCACPRGYLMEENLRTCKDLDECTSRQHNCQFVCVNTIGAFTCRCPPGFTQHHQACFDNDECLAQPGLCGAHGHCRNTPGSFHCECNRGFMLDSSGHSCEDVNECDRPHRCQFGCLNELGGYRCDCPQGFTQHSQWAQCVDEDECALSPTACGNASCYNTLGSFYCVCPSGFSFNQDLGGCQDVDECAEQGNPCSYGCANTPGGFLCGCLQGYFRAGQGHCISSPGFSSGSQATPDEEELLSPETCYECKINGLSPQDRPRRSTHGDHQVDLATLDADVPLTLSLSLSHLGQDKHILEFRPALESLVGQIRYVIARGNNQGFFRMSHLDGFSSLQVGRGRPRPGKYQLEVVSVAGAQGQPGPANQALRLTVQLQLL</sequence>
<feature type="disulfide bond" evidence="11">
    <location>
        <begin position="181"/>
        <end position="190"/>
    </location>
</feature>
<dbReference type="FunFam" id="2.10.25.10:FF:000058">
    <property type="entry name" value="Fibrillin 2"/>
    <property type="match status" value="1"/>
</dbReference>
<feature type="domain" description="EGF-like" evidence="13">
    <location>
        <begin position="259"/>
        <end position="300"/>
    </location>
</feature>
<dbReference type="Pfam" id="PF00683">
    <property type="entry name" value="TB"/>
    <property type="match status" value="5"/>
</dbReference>
<dbReference type="PROSITE" id="PS01187">
    <property type="entry name" value="EGF_CA"/>
    <property type="match status" value="11"/>
</dbReference>
<comment type="caution">
    <text evidence="11">Lacks conserved residue(s) required for the propagation of feature annotation.</text>
</comment>
<feature type="domain" description="EGF-like" evidence="13">
    <location>
        <begin position="1030"/>
        <end position="1071"/>
    </location>
</feature>
<dbReference type="FunFam" id="2.10.25.10:FF:000038">
    <property type="entry name" value="Fibrillin 2"/>
    <property type="match status" value="2"/>
</dbReference>
<dbReference type="PIRSF" id="PIRSF036312">
    <property type="entry name" value="Fibrillin"/>
    <property type="match status" value="1"/>
</dbReference>
<name>A0AAW0H9G7_MYOGA</name>
<feature type="region of interest" description="Disordered" evidence="12">
    <location>
        <begin position="349"/>
        <end position="371"/>
    </location>
</feature>
<feature type="domain" description="EGF-like" evidence="13">
    <location>
        <begin position="536"/>
        <end position="578"/>
    </location>
</feature>
<evidence type="ECO:0000256" key="6">
    <source>
        <dbReference type="ARBA" id="ARBA00022729"/>
    </source>
</evidence>
<dbReference type="FunFam" id="3.90.290.10:FF:000009">
    <property type="entry name" value="Fibrillin 2"/>
    <property type="match status" value="1"/>
</dbReference>
<dbReference type="InterPro" id="IPR017878">
    <property type="entry name" value="TB_dom"/>
</dbReference>
<feature type="domain" description="EGF-like" evidence="13">
    <location>
        <begin position="747"/>
        <end position="787"/>
    </location>
</feature>
<feature type="domain" description="EGF-like" evidence="13">
    <location>
        <begin position="788"/>
        <end position="828"/>
    </location>
</feature>
<dbReference type="PANTHER" id="PTHR47333">
    <property type="entry name" value="VON WILLEBRAND FACTOR C AND EGF DOMAIN-CONTAINING PROTEIN"/>
    <property type="match status" value="1"/>
</dbReference>
<evidence type="ECO:0000259" key="14">
    <source>
        <dbReference type="PROSITE" id="PS51364"/>
    </source>
</evidence>
<keyword evidence="3" id="KW-0964">Secreted</keyword>
<evidence type="ECO:0000313" key="16">
    <source>
        <dbReference type="Proteomes" id="UP001488838"/>
    </source>
</evidence>
<dbReference type="FunFam" id="3.90.290.10:FF:000010">
    <property type="entry name" value="Fibrillin 2"/>
    <property type="match status" value="1"/>
</dbReference>
<dbReference type="InterPro" id="IPR040872">
    <property type="entry name" value="Fibrillin_U_N"/>
</dbReference>
<feature type="domain" description="EGF-like" evidence="13">
    <location>
        <begin position="494"/>
        <end position="535"/>
    </location>
</feature>
<dbReference type="Pfam" id="PF07645">
    <property type="entry name" value="EGF_CA"/>
    <property type="match status" value="22"/>
</dbReference>
<dbReference type="FunFam" id="2.10.25.10:FF:000087">
    <property type="entry name" value="Fibrillin 2"/>
    <property type="match status" value="1"/>
</dbReference>
<feature type="disulfide bond" evidence="11">
    <location>
        <begin position="163"/>
        <end position="173"/>
    </location>
</feature>
<feature type="domain" description="EGF-like" evidence="13">
    <location>
        <begin position="1152"/>
        <end position="1191"/>
    </location>
</feature>
<dbReference type="PROSITE" id="PS51364">
    <property type="entry name" value="TB"/>
    <property type="match status" value="5"/>
</dbReference>
<dbReference type="InterPro" id="IPR052080">
    <property type="entry name" value="vWF_C/EGF_Fibrillin"/>
</dbReference>
<dbReference type="SUPFAM" id="SSF57196">
    <property type="entry name" value="EGF/Laminin"/>
    <property type="match status" value="9"/>
</dbReference>
<dbReference type="FunFam" id="2.10.25.10:FF:000023">
    <property type="entry name" value="Fibrillin 2"/>
    <property type="match status" value="2"/>
</dbReference>
<feature type="domain" description="EGF-like" evidence="13">
    <location>
        <begin position="1550"/>
        <end position="1587"/>
    </location>
</feature>
<feature type="domain" description="EGF-like" evidence="13">
    <location>
        <begin position="871"/>
        <end position="911"/>
    </location>
</feature>
<dbReference type="FunFam" id="2.10.25.10:FF:000103">
    <property type="entry name" value="Fibrillin 2"/>
    <property type="match status" value="1"/>
</dbReference>
<keyword evidence="7" id="KW-0677">Repeat</keyword>
<dbReference type="GO" id="GO:0005509">
    <property type="term" value="F:calcium ion binding"/>
    <property type="evidence" value="ECO:0007669"/>
    <property type="project" value="InterPro"/>
</dbReference>
<dbReference type="Gene3D" id="2.10.25.10">
    <property type="entry name" value="Laminin"/>
    <property type="match status" value="28"/>
</dbReference>
<dbReference type="SUPFAM" id="SSF57184">
    <property type="entry name" value="Growth factor receptor domain"/>
    <property type="match status" value="6"/>
</dbReference>
<feature type="domain" description="EGF-like" evidence="13">
    <location>
        <begin position="1354"/>
        <end position="1394"/>
    </location>
</feature>
<dbReference type="Pfam" id="PF12947">
    <property type="entry name" value="EGF_3"/>
    <property type="match status" value="1"/>
</dbReference>
<dbReference type="EMBL" id="JBBHLL010000609">
    <property type="protein sequence ID" value="KAK7799487.1"/>
    <property type="molecule type" value="Genomic_DNA"/>
</dbReference>
<dbReference type="InterPro" id="IPR036773">
    <property type="entry name" value="TB_dom_sf"/>
</dbReference>
<evidence type="ECO:0000256" key="11">
    <source>
        <dbReference type="PROSITE-ProRule" id="PRU00076"/>
    </source>
</evidence>
<evidence type="ECO:0000256" key="4">
    <source>
        <dbReference type="ARBA" id="ARBA00022530"/>
    </source>
</evidence>
<dbReference type="PROSITE" id="PS00022">
    <property type="entry name" value="EGF_1"/>
    <property type="match status" value="1"/>
</dbReference>
<proteinExistence type="inferred from homology"/>
<dbReference type="InterPro" id="IPR049883">
    <property type="entry name" value="NOTCH1_EGF-like"/>
</dbReference>
<feature type="domain" description="EGF-like" evidence="13">
    <location>
        <begin position="1312"/>
        <end position="1349"/>
    </location>
</feature>
<evidence type="ECO:0000256" key="2">
    <source>
        <dbReference type="ARBA" id="ARBA00008972"/>
    </source>
</evidence>
<dbReference type="FunFam" id="2.10.25.10:FF:000010">
    <property type="entry name" value="Pro-epidermal growth factor"/>
    <property type="match status" value="2"/>
</dbReference>
<dbReference type="InterPro" id="IPR049388">
    <property type="entry name" value="FBN_EGF_N"/>
</dbReference>
<dbReference type="FunFam" id="3.90.290.10:FF:000008">
    <property type="entry name" value="Fibrillin 3"/>
    <property type="match status" value="1"/>
</dbReference>
<feature type="domain" description="EGF-like" evidence="13">
    <location>
        <begin position="1672"/>
        <end position="1714"/>
    </location>
</feature>
<gene>
    <name evidence="15" type="ORF">U0070_022611</name>
</gene>
<evidence type="ECO:0000256" key="10">
    <source>
        <dbReference type="ARBA" id="ARBA00023180"/>
    </source>
</evidence>
<evidence type="ECO:0000256" key="7">
    <source>
        <dbReference type="ARBA" id="ARBA00022737"/>
    </source>
</evidence>
<keyword evidence="8" id="KW-0106">Calcium</keyword>
<evidence type="ECO:0000256" key="1">
    <source>
        <dbReference type="ARBA" id="ARBA00004498"/>
    </source>
</evidence>
<dbReference type="PROSITE" id="PS50026">
    <property type="entry name" value="EGF_3"/>
    <property type="match status" value="23"/>
</dbReference>
<dbReference type="FunFam" id="2.10.25.10:FF:000618">
    <property type="entry name" value="Fibrillin 3"/>
    <property type="match status" value="1"/>
</dbReference>
<feature type="domain" description="EGF-like" evidence="13">
    <location>
        <begin position="912"/>
        <end position="952"/>
    </location>
</feature>
<dbReference type="Gene3D" id="3.90.290.10">
    <property type="entry name" value="TGF-beta binding (TB) domain"/>
    <property type="match status" value="5"/>
</dbReference>
<dbReference type="SUPFAM" id="SSF57581">
    <property type="entry name" value="TB module/8-cys domain"/>
    <property type="match status" value="5"/>
</dbReference>
<dbReference type="SMART" id="SM00179">
    <property type="entry name" value="EGF_CA"/>
    <property type="match status" value="27"/>
</dbReference>
<dbReference type="PROSITE" id="PS01186">
    <property type="entry name" value="EGF_2"/>
    <property type="match status" value="17"/>
</dbReference>
<keyword evidence="9 11" id="KW-1015">Disulfide bond</keyword>
<dbReference type="PROSITE" id="PS00010">
    <property type="entry name" value="ASX_HYDROXYL"/>
    <property type="match status" value="24"/>
</dbReference>
<evidence type="ECO:0000313" key="15">
    <source>
        <dbReference type="EMBL" id="KAK7799487.1"/>
    </source>
</evidence>
<dbReference type="GO" id="GO:0048513">
    <property type="term" value="P:animal organ development"/>
    <property type="evidence" value="ECO:0007669"/>
    <property type="project" value="UniProtKB-ARBA"/>
</dbReference>
<evidence type="ECO:0008006" key="17">
    <source>
        <dbReference type="Google" id="ProtNLM"/>
    </source>
</evidence>
<dbReference type="SMART" id="SM00181">
    <property type="entry name" value="EGF"/>
    <property type="match status" value="31"/>
</dbReference>
<keyword evidence="10" id="KW-0325">Glycoprotein</keyword>
<feature type="domain" description="TB" evidence="14">
    <location>
        <begin position="957"/>
        <end position="1013"/>
    </location>
</feature>
<reference evidence="15 16" key="1">
    <citation type="journal article" date="2023" name="bioRxiv">
        <title>Conserved and derived expression patterns and positive selection on dental genes reveal complex evolutionary context of ever-growing rodent molars.</title>
        <authorList>
            <person name="Calamari Z.T."/>
            <person name="Song A."/>
            <person name="Cohen E."/>
            <person name="Akter M."/>
            <person name="Roy R.D."/>
            <person name="Hallikas O."/>
            <person name="Christensen M.M."/>
            <person name="Li P."/>
            <person name="Marangoni P."/>
            <person name="Jernvall J."/>
            <person name="Klein O.D."/>
        </authorList>
    </citation>
    <scope>NUCLEOTIDE SEQUENCE [LARGE SCALE GENOMIC DNA]</scope>
    <source>
        <strain evidence="15">V071</strain>
    </source>
</reference>
<feature type="domain" description="EGF-like" evidence="13">
    <location>
        <begin position="829"/>
        <end position="866"/>
    </location>
</feature>
<dbReference type="InterPro" id="IPR024731">
    <property type="entry name" value="NELL2-like_EGF"/>
</dbReference>
<organism evidence="15 16">
    <name type="scientific">Myodes glareolus</name>
    <name type="common">Bank vole</name>
    <name type="synonym">Clethrionomys glareolus</name>
    <dbReference type="NCBI Taxonomy" id="447135"/>
    <lineage>
        <taxon>Eukaryota</taxon>
        <taxon>Metazoa</taxon>
        <taxon>Chordata</taxon>
        <taxon>Craniata</taxon>
        <taxon>Vertebrata</taxon>
        <taxon>Euteleostomi</taxon>
        <taxon>Mammalia</taxon>
        <taxon>Eutheria</taxon>
        <taxon>Euarchontoglires</taxon>
        <taxon>Glires</taxon>
        <taxon>Rodentia</taxon>
        <taxon>Myomorpha</taxon>
        <taxon>Muroidea</taxon>
        <taxon>Cricetidae</taxon>
        <taxon>Arvicolinae</taxon>
        <taxon>Myodes</taxon>
    </lineage>
</organism>
<feature type="domain" description="TB" evidence="14">
    <location>
        <begin position="197"/>
        <end position="240"/>
    </location>
</feature>
<feature type="domain" description="EGF-like" evidence="13">
    <location>
        <begin position="1395"/>
        <end position="1438"/>
    </location>
</feature>
<dbReference type="FunFam" id="3.90.290.10:FF:000011">
    <property type="entry name" value="Fibrillin 2"/>
    <property type="match status" value="1"/>
</dbReference>
<feature type="domain" description="EGF-like" evidence="13">
    <location>
        <begin position="621"/>
        <end position="662"/>
    </location>
</feature>
<keyword evidence="5 11" id="KW-0245">EGF-like domain</keyword>
<feature type="domain" description="EGF-like" evidence="13">
    <location>
        <begin position="159"/>
        <end position="191"/>
    </location>
</feature>
<dbReference type="FunFam" id="2.10.25.10:FF:000003">
    <property type="entry name" value="fibrillin-1 isoform X1"/>
    <property type="match status" value="11"/>
</dbReference>
<dbReference type="InterPro" id="IPR000152">
    <property type="entry name" value="EGF-type_Asp/Asn_hydroxyl_site"/>
</dbReference>
<feature type="domain" description="TB" evidence="14">
    <location>
        <begin position="1485"/>
        <end position="1538"/>
    </location>
</feature>
<dbReference type="Proteomes" id="UP001488838">
    <property type="component" value="Unassembled WGS sequence"/>
</dbReference>
<protein>
    <recommendedName>
        <fullName evidence="17">Fibrillin-3</fullName>
    </recommendedName>
</protein>
<dbReference type="FunFam" id="2.10.25.10:FF:000002">
    <property type="entry name" value="Latent-transforming growth factor beta-binding protein 3"/>
    <property type="match status" value="1"/>
</dbReference>
<dbReference type="Pfam" id="PF12662">
    <property type="entry name" value="cEGF"/>
    <property type="match status" value="2"/>
</dbReference>
<dbReference type="GO" id="GO:0035583">
    <property type="term" value="P:sequestering of TGFbeta in extracellular matrix"/>
    <property type="evidence" value="ECO:0007669"/>
    <property type="project" value="UniProtKB-ARBA"/>
</dbReference>